<dbReference type="GO" id="GO:0036038">
    <property type="term" value="C:MKS complex"/>
    <property type="evidence" value="ECO:0007669"/>
    <property type="project" value="TreeGrafter"/>
</dbReference>
<dbReference type="Proteomes" id="UP000039324">
    <property type="component" value="Unassembled WGS sequence"/>
</dbReference>
<dbReference type="AlphaFoldDB" id="A0A0G4IN17"/>
<dbReference type="InterPro" id="IPR010796">
    <property type="entry name" value="C2_B9-type_dom"/>
</dbReference>
<evidence type="ECO:0000256" key="2">
    <source>
        <dbReference type="ARBA" id="ARBA00022490"/>
    </source>
</evidence>
<evidence type="ECO:0000256" key="5">
    <source>
        <dbReference type="ARBA" id="ARBA00023273"/>
    </source>
</evidence>
<dbReference type="PROSITE" id="PS51381">
    <property type="entry name" value="C2_B9"/>
    <property type="match status" value="1"/>
</dbReference>
<feature type="compositionally biased region" description="Low complexity" evidence="6">
    <location>
        <begin position="586"/>
        <end position="596"/>
    </location>
</feature>
<protein>
    <recommendedName>
        <fullName evidence="11">Meckel syndrome type 1 protein</fullName>
    </recommendedName>
</protein>
<evidence type="ECO:0000256" key="6">
    <source>
        <dbReference type="SAM" id="MobiDB-lite"/>
    </source>
</evidence>
<evidence type="ECO:0000313" key="8">
    <source>
        <dbReference type="EMBL" id="SPQ94651.1"/>
    </source>
</evidence>
<reference evidence="8 10" key="2">
    <citation type="submission" date="2018-03" db="EMBL/GenBank/DDBJ databases">
        <authorList>
            <person name="Fogelqvist J."/>
        </authorList>
    </citation>
    <scope>NUCLEOTIDE SEQUENCE [LARGE SCALE GENOMIC DNA]</scope>
</reference>
<evidence type="ECO:0008006" key="11">
    <source>
        <dbReference type="Google" id="ProtNLM"/>
    </source>
</evidence>
<feature type="region of interest" description="Disordered" evidence="6">
    <location>
        <begin position="56"/>
        <end position="78"/>
    </location>
</feature>
<dbReference type="EMBL" id="CDSF01000068">
    <property type="protein sequence ID" value="CEO96594.1"/>
    <property type="molecule type" value="Genomic_DNA"/>
</dbReference>
<evidence type="ECO:0000256" key="4">
    <source>
        <dbReference type="ARBA" id="ARBA00023212"/>
    </source>
</evidence>
<evidence type="ECO:0000313" key="7">
    <source>
        <dbReference type="EMBL" id="CEO96594.1"/>
    </source>
</evidence>
<evidence type="ECO:0000256" key="3">
    <source>
        <dbReference type="ARBA" id="ARBA00022794"/>
    </source>
</evidence>
<keyword evidence="2" id="KW-0963">Cytoplasm</keyword>
<keyword evidence="9" id="KW-1185">Reference proteome</keyword>
<geneLocation type="mitochondrion" evidence="8"/>
<dbReference type="STRING" id="37360.A0A0G4IN17"/>
<keyword evidence="5" id="KW-0966">Cell projection</keyword>
<dbReference type="OrthoDB" id="10263520at2759"/>
<dbReference type="PANTHER" id="PTHR12968">
    <property type="entry name" value="B9 DOMAIN-CONTAINING"/>
    <property type="match status" value="1"/>
</dbReference>
<dbReference type="Pfam" id="PF07162">
    <property type="entry name" value="B9-C2"/>
    <property type="match status" value="1"/>
</dbReference>
<dbReference type="OMA" id="CHEISSP"/>
<sequence>MVEGARATAPALVPHRYFTQDQIANLKIKVTLKKSRHQTDAQASHRDTHKAALLRAKRERMMASPPPVKPTTTTTTSQQALPSLATATPGMALPTLKEVVLEKTLAWQEKVYTAREILTCCHSRNVPKAHHDRAYLENIRTFLKAAYKTDDIEAASRTHILQQSGVLLATKVDADDYIHPSMLEENVTSSSNRRLNALAMNAAMGSGSCRRDPRSVKMTVVACVDLPDSDNELKHWAKVQRVGYEHVLYQVRLFDNGTFDIRPQFSAGGPADAPPHVFRSPAGVWYEYWVEDVSERGAVAPTTTATAPIRRPLTATPIARLTNRPAPGYLVLNLFGEICQTRDVDADNVWVQYQVDMPEGWQWSKHDRTRRNASLTQMATSVVDDERRRVCRFAFPFELELVGRLDHPVVPMPTIYFQVSSTDCWDRDRVEGYTFVQVPASAGCHEISSPLWRPVGTLTDQCYRYFLGGAPTLSSIFLGGLPPDNREHGTFSRYGFATVESGYLDVRINAVITICKDQLAAATSVQQERPPLRITGGAIDHVLEKEQTIMRAIQALRLSVSPPDQPAVPPPPASTDRRSTVRRRTIGTSRRVTLRE</sequence>
<proteinExistence type="predicted"/>
<feature type="compositionally biased region" description="Pro residues" evidence="6">
    <location>
        <begin position="563"/>
        <end position="573"/>
    </location>
</feature>
<dbReference type="EMBL" id="OVEO01000003">
    <property type="protein sequence ID" value="SPQ94651.1"/>
    <property type="molecule type" value="Genomic_DNA"/>
</dbReference>
<evidence type="ECO:0000313" key="9">
    <source>
        <dbReference type="Proteomes" id="UP000039324"/>
    </source>
</evidence>
<keyword evidence="8" id="KW-0496">Mitochondrion</keyword>
<gene>
    <name evidence="7" type="ORF">PBRA_005203</name>
    <name evidence="8" type="ORF">PLBR_LOCUS1866</name>
</gene>
<organism evidence="7 9">
    <name type="scientific">Plasmodiophora brassicae</name>
    <name type="common">Clubroot disease agent</name>
    <dbReference type="NCBI Taxonomy" id="37360"/>
    <lineage>
        <taxon>Eukaryota</taxon>
        <taxon>Sar</taxon>
        <taxon>Rhizaria</taxon>
        <taxon>Endomyxa</taxon>
        <taxon>Phytomyxea</taxon>
        <taxon>Plasmodiophorida</taxon>
        <taxon>Plasmodiophoridae</taxon>
        <taxon>Plasmodiophora</taxon>
    </lineage>
</organism>
<evidence type="ECO:0000256" key="1">
    <source>
        <dbReference type="ARBA" id="ARBA00004120"/>
    </source>
</evidence>
<accession>A0A0G4IN17</accession>
<dbReference type="Proteomes" id="UP000290189">
    <property type="component" value="Unassembled WGS sequence"/>
</dbReference>
<dbReference type="GO" id="GO:0060271">
    <property type="term" value="P:cilium assembly"/>
    <property type="evidence" value="ECO:0007669"/>
    <property type="project" value="TreeGrafter"/>
</dbReference>
<keyword evidence="3" id="KW-0970">Cilium biogenesis/degradation</keyword>
<feature type="region of interest" description="Disordered" evidence="6">
    <location>
        <begin position="560"/>
        <end position="596"/>
    </location>
</feature>
<comment type="subcellular location">
    <subcellularLocation>
        <location evidence="1">Cytoplasm</location>
        <location evidence="1">Cytoskeleton</location>
        <location evidence="1">Cilium basal body</location>
    </subcellularLocation>
</comment>
<dbReference type="PANTHER" id="PTHR12968:SF4">
    <property type="entry name" value="TECTONIC-LIKE COMPLEX MEMBER MKS1"/>
    <property type="match status" value="1"/>
</dbReference>
<name>A0A0G4IN17_PLABS</name>
<keyword evidence="4" id="KW-0206">Cytoskeleton</keyword>
<evidence type="ECO:0000313" key="10">
    <source>
        <dbReference type="Proteomes" id="UP000290189"/>
    </source>
</evidence>
<reference evidence="7 9" key="1">
    <citation type="submission" date="2015-02" db="EMBL/GenBank/DDBJ databases">
        <authorList>
            <person name="Chooi Y.-H."/>
        </authorList>
    </citation>
    <scope>NUCLEOTIDE SEQUENCE [LARGE SCALE GENOMIC DNA]</scope>
    <source>
        <strain evidence="7">E3</strain>
    </source>
</reference>